<dbReference type="AlphaFoldDB" id="A0AAJ2N4K4"/>
<name>A0AAJ2N4K4_9BACL</name>
<feature type="domain" description="Phosphoribulokinase/uridine kinase" evidence="1">
    <location>
        <begin position="25"/>
        <end position="173"/>
    </location>
</feature>
<sequence length="219" mass="24849">MLRRKLIAEIADRIVDLRLDHPIRVGISGITASGKTTLANELAEELHCRQSRVIRASIDHFHHPRQIRYRQGKDSATGYYEDAHDYESFKQKLLVPLGPNGSLYYQTISLDLAQDVYVNPELQLAAKDLIVIIDGTFLLKKELRTLFDFKVFVDTDYAIARNRGALREALAFGSYEKAEAVFVNRYHAASQLYIEEHAPQLCADVIVNNNDTSNPYIVA</sequence>
<dbReference type="InterPro" id="IPR027417">
    <property type="entry name" value="P-loop_NTPase"/>
</dbReference>
<gene>
    <name evidence="2" type="ORF">RQP50_15625</name>
</gene>
<dbReference type="GO" id="GO:0016301">
    <property type="term" value="F:kinase activity"/>
    <property type="evidence" value="ECO:0007669"/>
    <property type="project" value="InterPro"/>
</dbReference>
<evidence type="ECO:0000313" key="2">
    <source>
        <dbReference type="EMBL" id="MDT8977667.1"/>
    </source>
</evidence>
<reference evidence="3" key="1">
    <citation type="submission" date="2023-09" db="EMBL/GenBank/DDBJ databases">
        <title>Paenibacillus sp. chi10 Genome sequencing and assembly.</title>
        <authorList>
            <person name="Kim I."/>
        </authorList>
    </citation>
    <scope>NUCLEOTIDE SEQUENCE [LARGE SCALE GENOMIC DNA]</scope>
    <source>
        <strain evidence="3">chi10</strain>
    </source>
</reference>
<dbReference type="RefSeq" id="WP_315745969.1">
    <property type="nucleotide sequence ID" value="NZ_JAVYAA010000003.1"/>
</dbReference>
<organism evidence="2 3">
    <name type="scientific">Paenibacillus suaedae</name>
    <dbReference type="NCBI Taxonomy" id="3077233"/>
    <lineage>
        <taxon>Bacteria</taxon>
        <taxon>Bacillati</taxon>
        <taxon>Bacillota</taxon>
        <taxon>Bacilli</taxon>
        <taxon>Bacillales</taxon>
        <taxon>Paenibacillaceae</taxon>
        <taxon>Paenibacillus</taxon>
    </lineage>
</organism>
<evidence type="ECO:0000259" key="1">
    <source>
        <dbReference type="Pfam" id="PF00485"/>
    </source>
</evidence>
<dbReference type="Pfam" id="PF00485">
    <property type="entry name" value="PRK"/>
    <property type="match status" value="1"/>
</dbReference>
<dbReference type="InterPro" id="IPR006083">
    <property type="entry name" value="PRK/URK"/>
</dbReference>
<dbReference type="EMBL" id="JAVYAA010000003">
    <property type="protein sequence ID" value="MDT8977667.1"/>
    <property type="molecule type" value="Genomic_DNA"/>
</dbReference>
<dbReference type="SUPFAM" id="SSF52540">
    <property type="entry name" value="P-loop containing nucleoside triphosphate hydrolases"/>
    <property type="match status" value="1"/>
</dbReference>
<dbReference type="Gene3D" id="3.40.50.300">
    <property type="entry name" value="P-loop containing nucleotide triphosphate hydrolases"/>
    <property type="match status" value="1"/>
</dbReference>
<dbReference type="Proteomes" id="UP001250538">
    <property type="component" value="Unassembled WGS sequence"/>
</dbReference>
<protein>
    <recommendedName>
        <fullName evidence="1">Phosphoribulokinase/uridine kinase domain-containing protein</fullName>
    </recommendedName>
</protein>
<accession>A0AAJ2N4K4</accession>
<proteinExistence type="predicted"/>
<dbReference type="GO" id="GO:0005524">
    <property type="term" value="F:ATP binding"/>
    <property type="evidence" value="ECO:0007669"/>
    <property type="project" value="InterPro"/>
</dbReference>
<dbReference type="PANTHER" id="PTHR10285">
    <property type="entry name" value="URIDINE KINASE"/>
    <property type="match status" value="1"/>
</dbReference>
<keyword evidence="3" id="KW-1185">Reference proteome</keyword>
<comment type="caution">
    <text evidence="2">The sequence shown here is derived from an EMBL/GenBank/DDBJ whole genome shotgun (WGS) entry which is preliminary data.</text>
</comment>
<evidence type="ECO:0000313" key="3">
    <source>
        <dbReference type="Proteomes" id="UP001250538"/>
    </source>
</evidence>